<dbReference type="AlphaFoldDB" id="A0ABD1CSV0"/>
<evidence type="ECO:0000313" key="2">
    <source>
        <dbReference type="Proteomes" id="UP001562425"/>
    </source>
</evidence>
<gene>
    <name evidence="1" type="ORF">pipiens_014993</name>
</gene>
<evidence type="ECO:0000313" key="1">
    <source>
        <dbReference type="EMBL" id="KAL1379305.1"/>
    </source>
</evidence>
<sequence length="109" mass="12165">MLVQTISAYIGLGGPIRTRATYCDCEPLLRAICRTERERSRVERRGSRFYHYFRNYVGVGVAGGNGTMVTSSFSVDHFDSLSTRFEEDLKKVTTEVVTAAAAESSDESR</sequence>
<organism evidence="1 2">
    <name type="scientific">Culex pipiens pipiens</name>
    <name type="common">Northern house mosquito</name>
    <dbReference type="NCBI Taxonomy" id="38569"/>
    <lineage>
        <taxon>Eukaryota</taxon>
        <taxon>Metazoa</taxon>
        <taxon>Ecdysozoa</taxon>
        <taxon>Arthropoda</taxon>
        <taxon>Hexapoda</taxon>
        <taxon>Insecta</taxon>
        <taxon>Pterygota</taxon>
        <taxon>Neoptera</taxon>
        <taxon>Endopterygota</taxon>
        <taxon>Diptera</taxon>
        <taxon>Nematocera</taxon>
        <taxon>Culicoidea</taxon>
        <taxon>Culicidae</taxon>
        <taxon>Culicinae</taxon>
        <taxon>Culicini</taxon>
        <taxon>Culex</taxon>
        <taxon>Culex</taxon>
    </lineage>
</organism>
<protein>
    <submittedName>
        <fullName evidence="1">Uncharacterized protein</fullName>
    </submittedName>
</protein>
<proteinExistence type="predicted"/>
<dbReference type="EMBL" id="JBEHCU010009751">
    <property type="protein sequence ID" value="KAL1379305.1"/>
    <property type="molecule type" value="Genomic_DNA"/>
</dbReference>
<dbReference type="Proteomes" id="UP001562425">
    <property type="component" value="Unassembled WGS sequence"/>
</dbReference>
<accession>A0ABD1CSV0</accession>
<reference evidence="1 2" key="1">
    <citation type="submission" date="2024-05" db="EMBL/GenBank/DDBJ databases">
        <title>Culex pipiens pipiens assembly and annotation.</title>
        <authorList>
            <person name="Alout H."/>
            <person name="Durand T."/>
        </authorList>
    </citation>
    <scope>NUCLEOTIDE SEQUENCE [LARGE SCALE GENOMIC DNA]</scope>
    <source>
        <strain evidence="1">HA-2024</strain>
        <tissue evidence="1">Whole body</tissue>
    </source>
</reference>
<name>A0ABD1CSV0_CULPP</name>
<comment type="caution">
    <text evidence="1">The sequence shown here is derived from an EMBL/GenBank/DDBJ whole genome shotgun (WGS) entry which is preliminary data.</text>
</comment>
<keyword evidence="2" id="KW-1185">Reference proteome</keyword>